<dbReference type="AlphaFoldDB" id="A0A557SCR6"/>
<protein>
    <submittedName>
        <fullName evidence="2">2,3-epoxybenzoyl-CoA dihydrolase</fullName>
        <ecNumber evidence="2">4.1.2.44</ecNumber>
    </submittedName>
</protein>
<dbReference type="PANTHER" id="PTHR11941">
    <property type="entry name" value="ENOYL-COA HYDRATASE-RELATED"/>
    <property type="match status" value="1"/>
</dbReference>
<dbReference type="EC" id="4.1.2.44" evidence="2"/>
<dbReference type="GO" id="GO:0016829">
    <property type="term" value="F:lyase activity"/>
    <property type="evidence" value="ECO:0007669"/>
    <property type="project" value="UniProtKB-KW"/>
</dbReference>
<reference evidence="2 3" key="1">
    <citation type="submission" date="2019-07" db="EMBL/GenBank/DDBJ databases">
        <title>The pathways for chlorine oxyanion respiration interact through the shared metabolite chlorate.</title>
        <authorList>
            <person name="Barnum T.P."/>
            <person name="Cheng Y."/>
            <person name="Hill K.A."/>
            <person name="Lucas L.N."/>
            <person name="Carlson H.K."/>
            <person name="Coates J.D."/>
        </authorList>
    </citation>
    <scope>NUCLEOTIDE SEQUENCE [LARGE SCALE GENOMIC DNA]</scope>
    <source>
        <strain evidence="2 3">BK-1</strain>
    </source>
</reference>
<dbReference type="RefSeq" id="WP_144358767.1">
    <property type="nucleotide sequence ID" value="NZ_VMNH01000009.1"/>
</dbReference>
<keyword evidence="3" id="KW-1185">Reference proteome</keyword>
<evidence type="ECO:0000313" key="2">
    <source>
        <dbReference type="EMBL" id="TVO75194.1"/>
    </source>
</evidence>
<dbReference type="EMBL" id="VMNH01000009">
    <property type="protein sequence ID" value="TVO75194.1"/>
    <property type="molecule type" value="Genomic_DNA"/>
</dbReference>
<keyword evidence="2" id="KW-0456">Lyase</keyword>
<dbReference type="GO" id="GO:0006635">
    <property type="term" value="P:fatty acid beta-oxidation"/>
    <property type="evidence" value="ECO:0007669"/>
    <property type="project" value="TreeGrafter"/>
</dbReference>
<dbReference type="Gene3D" id="3.90.226.10">
    <property type="entry name" value="2-enoyl-CoA Hydratase, Chain A, domain 1"/>
    <property type="match status" value="2"/>
</dbReference>
<dbReference type="CDD" id="cd06558">
    <property type="entry name" value="crotonase-like"/>
    <property type="match status" value="1"/>
</dbReference>
<comment type="similarity">
    <text evidence="1">Belongs to the enoyl-CoA hydratase/isomerase family.</text>
</comment>
<dbReference type="InterPro" id="IPR017633">
    <property type="entry name" value="Benz-CoA_dihydrodiol_lyase"/>
</dbReference>
<dbReference type="NCBIfam" id="TIGR03222">
    <property type="entry name" value="benzo_boxC"/>
    <property type="match status" value="1"/>
</dbReference>
<evidence type="ECO:0000256" key="1">
    <source>
        <dbReference type="ARBA" id="ARBA00005254"/>
    </source>
</evidence>
<proteinExistence type="inferred from homology"/>
<evidence type="ECO:0000313" key="3">
    <source>
        <dbReference type="Proteomes" id="UP000316649"/>
    </source>
</evidence>
<dbReference type="InterPro" id="IPR001753">
    <property type="entry name" value="Enoyl-CoA_hydra/iso"/>
</dbReference>
<accession>A0A557SCR6</accession>
<sequence length="549" mass="60828">MISFQTNPAAYQHWELAFEGPVARLRMGVKEDGGLVPGYELKLNSYDLGVDIELYDAVQRLRFEHPEVKTVILESAKERVFCAGANIRMLGSSTHVHKVNFCKFTNETRNSIEDASEFSGQRYLCAINGTAAGGGYELALAADHIMLIDDGNASVSLPEVPLLAVLPGTGGLTRLVDKRMMRRDLADVFCSIEEGIKGQRAVDWRLVDETVVSSQFPEAVKARAEAMAADSDRPADEAGIALEPLGVISSDDERHYPHLDLSIDRNARTAVVLLKGPTEQLPDDLAAAKQQGCNFWPLAVIRELDDALLYLRTNEPEVGTLIFKTAGDSAQVAAYENFLSDHQADWFIREIILYMKRTLKRVDYTSRSTFAFVEPGSCFYGFLAELLFAVDRSYMLDGQFEDDDTAAPMITLSAFNFGVLPMGNGLTRLQTRFLGESETLEKAQSLMGESLLAEAAEQAGLVTFALDDIDWEDDIRFLLEERASYSPDALTGMEANLRFAGPETMETKIFGRLSAWQNWIFQRPNAVGVQGALKCFGTGERATYDQKRV</sequence>
<keyword evidence="2" id="KW-0378">Hydrolase</keyword>
<dbReference type="SUPFAM" id="SSF52096">
    <property type="entry name" value="ClpP/crotonase"/>
    <property type="match status" value="2"/>
</dbReference>
<dbReference type="Pfam" id="PF00378">
    <property type="entry name" value="ECH_1"/>
    <property type="match status" value="1"/>
</dbReference>
<dbReference type="InterPro" id="IPR029045">
    <property type="entry name" value="ClpP/crotonase-like_dom_sf"/>
</dbReference>
<gene>
    <name evidence="2" type="primary">boxC</name>
    <name evidence="2" type="ORF">FHP88_09285</name>
</gene>
<dbReference type="PANTHER" id="PTHR11941:SF54">
    <property type="entry name" value="ENOYL-COA HYDRATASE, MITOCHONDRIAL"/>
    <property type="match status" value="1"/>
</dbReference>
<dbReference type="GO" id="GO:0016787">
    <property type="term" value="F:hydrolase activity"/>
    <property type="evidence" value="ECO:0007669"/>
    <property type="project" value="UniProtKB-KW"/>
</dbReference>
<comment type="caution">
    <text evidence="2">The sequence shown here is derived from an EMBL/GenBank/DDBJ whole genome shotgun (WGS) entry which is preliminary data.</text>
</comment>
<name>A0A557SCR6_9GAMM</name>
<dbReference type="OrthoDB" id="9775794at2"/>
<organism evidence="2 3">
    <name type="scientific">Sedimenticola selenatireducens</name>
    <dbReference type="NCBI Taxonomy" id="191960"/>
    <lineage>
        <taxon>Bacteria</taxon>
        <taxon>Pseudomonadati</taxon>
        <taxon>Pseudomonadota</taxon>
        <taxon>Gammaproteobacteria</taxon>
        <taxon>Chromatiales</taxon>
        <taxon>Sedimenticolaceae</taxon>
        <taxon>Sedimenticola</taxon>
    </lineage>
</organism>
<dbReference type="Proteomes" id="UP000316649">
    <property type="component" value="Unassembled WGS sequence"/>
</dbReference>